<reference evidence="1" key="1">
    <citation type="submission" date="2014-09" db="EMBL/GenBank/DDBJ databases">
        <authorList>
            <person name="Magalhaes I.L.F."/>
            <person name="Oliveira U."/>
            <person name="Santos F.R."/>
            <person name="Vidigal T.H.D.A."/>
            <person name="Brescovit A.D."/>
            <person name="Santos A.J."/>
        </authorList>
    </citation>
    <scope>NUCLEOTIDE SEQUENCE</scope>
    <source>
        <tissue evidence="1">Shoot tissue taken approximately 20 cm above the soil surface</tissue>
    </source>
</reference>
<organism evidence="1">
    <name type="scientific">Arundo donax</name>
    <name type="common">Giant reed</name>
    <name type="synonym">Donax arundinaceus</name>
    <dbReference type="NCBI Taxonomy" id="35708"/>
    <lineage>
        <taxon>Eukaryota</taxon>
        <taxon>Viridiplantae</taxon>
        <taxon>Streptophyta</taxon>
        <taxon>Embryophyta</taxon>
        <taxon>Tracheophyta</taxon>
        <taxon>Spermatophyta</taxon>
        <taxon>Magnoliopsida</taxon>
        <taxon>Liliopsida</taxon>
        <taxon>Poales</taxon>
        <taxon>Poaceae</taxon>
        <taxon>PACMAD clade</taxon>
        <taxon>Arundinoideae</taxon>
        <taxon>Arundineae</taxon>
        <taxon>Arundo</taxon>
    </lineage>
</organism>
<accession>A0A0A9R721</accession>
<dbReference type="EMBL" id="GBRH01195475">
    <property type="protein sequence ID" value="JAE02421.1"/>
    <property type="molecule type" value="Transcribed_RNA"/>
</dbReference>
<evidence type="ECO:0000313" key="1">
    <source>
        <dbReference type="EMBL" id="JAE02421.1"/>
    </source>
</evidence>
<protein>
    <submittedName>
        <fullName evidence="1">Uncharacterized protein</fullName>
    </submittedName>
</protein>
<name>A0A0A9R721_ARUDO</name>
<proteinExistence type="predicted"/>
<reference evidence="1" key="2">
    <citation type="journal article" date="2015" name="Data Brief">
        <title>Shoot transcriptome of the giant reed, Arundo donax.</title>
        <authorList>
            <person name="Barrero R.A."/>
            <person name="Guerrero F.D."/>
            <person name="Moolhuijzen P."/>
            <person name="Goolsby J.A."/>
            <person name="Tidwell J."/>
            <person name="Bellgard S.E."/>
            <person name="Bellgard M.I."/>
        </authorList>
    </citation>
    <scope>NUCLEOTIDE SEQUENCE</scope>
    <source>
        <tissue evidence="1">Shoot tissue taken approximately 20 cm above the soil surface</tissue>
    </source>
</reference>
<sequence length="10" mass="1036">MGSAVPKPHL</sequence>